<evidence type="ECO:0000256" key="9">
    <source>
        <dbReference type="ARBA" id="ARBA00023239"/>
    </source>
</evidence>
<evidence type="ECO:0000256" key="12">
    <source>
        <dbReference type="SAM" id="Phobius"/>
    </source>
</evidence>
<dbReference type="SUPFAM" id="SSF52440">
    <property type="entry name" value="PreATP-grasp domain"/>
    <property type="match status" value="1"/>
</dbReference>
<feature type="transmembrane region" description="Helical" evidence="12">
    <location>
        <begin position="99"/>
        <end position="118"/>
    </location>
</feature>
<feature type="transmembrane region" description="Helical" evidence="12">
    <location>
        <begin position="21"/>
        <end position="38"/>
    </location>
</feature>
<sequence length="879" mass="94333">MKPSLRCGQQHDRIFSLSLRSLQFAACFVAIILISSSFKGQKITLTSDGGEHHEVTVYYGSPAVNFALILTFAACLYDLFFLLLVFTLRCASMPAPWSFGVDAIFTILFMSAGCALAASDYVRYCDALDDHVHCVLLASGAALCFMAFVAFLLSVAWGAWMRNTWLTPRRKDPAGPLRALQSSDPVLGDMIVDDMERATTTYESNSSRFRSRQRAQAMVVALGLAVAITLGIISVVDSSQPTADREQKADKAEHIAKEALRVAQRAEKHAQGAEVAAEMSVMMQVGMIAADSMGDTNNGVLGGGQLGRMMADSAHRLGLQVVVLDPLGADSPAGQTGLRAVAGSFTKEEDIATLAEQCDVLTVEIEHVNASFLQQLQDNKSANLQGVHPAPATIALIQDKYQQKQFFTEVKGISVAPFDIVTSLQSARQVGESFGYPYMLKSRRFAYDGRGNAVVKSEKDLVDAFEKLGAKLLATQEKDGKTDEKLIAEEEAKLYAEKWVPFVKELAVMVVKGADGDVRAYPVVETTQRDSICDTVLAPAQIPEDVAKRASEMAQTAVAQLEGRGIYGVELFLTASGEVLLNEIAPRPHNSGHYTIEACETDQFEQHLRAITGLPLGSCALRVPAALMVNVLGDPTSSEDVSFSLLRNSLSVPGAAAHFYGKAGVRPGRKLGHVTITAPNLEELTKRATLLSPEAAKNAGLLALERKPLIGIVMGSDSDLPTMAAAADMLEKFGVPYELTIVSAHRTPARMYEYAQNAAKRGLKAIIAGAGGAAHLPGMIAALTPLPVIGVPVKTSTLNGEDSLLSIVQMPRGVPVATVAIGNSTNAGLLAVRILGAGDDSLIDTMATFLDTQKREVDEKIETMASKGWKEYLQNMKNH</sequence>
<comment type="pathway">
    <text evidence="2">Purine metabolism; IMP biosynthesis via de novo pathway; 5-amino-1-(5-phospho-D-ribosyl)imidazole-4-carboxylate from 5-amino-1-(5-phospho-D-ribosyl)imidazole (carboxylase route): step 1/1.</text>
</comment>
<evidence type="ECO:0000313" key="15">
    <source>
        <dbReference type="Proteomes" id="UP000277300"/>
    </source>
</evidence>
<dbReference type="InterPro" id="IPR005875">
    <property type="entry name" value="PurK"/>
</dbReference>
<keyword evidence="6" id="KW-0658">Purine biosynthesis</keyword>
<keyword evidence="9" id="KW-0456">Lyase</keyword>
<evidence type="ECO:0000256" key="11">
    <source>
        <dbReference type="PROSITE-ProRule" id="PRU00409"/>
    </source>
</evidence>
<dbReference type="InterPro" id="IPR011761">
    <property type="entry name" value="ATP-grasp"/>
</dbReference>
<dbReference type="InterPro" id="IPR003135">
    <property type="entry name" value="ATP-grasp_carboxylate-amine"/>
</dbReference>
<evidence type="ECO:0000256" key="8">
    <source>
        <dbReference type="ARBA" id="ARBA00022840"/>
    </source>
</evidence>
<comment type="similarity">
    <text evidence="3">In the C-terminal section; belongs to the AIR carboxylase family. Class I subfamily.</text>
</comment>
<dbReference type="NCBIfam" id="TIGR01161">
    <property type="entry name" value="purK"/>
    <property type="match status" value="1"/>
</dbReference>
<reference evidence="14 15" key="1">
    <citation type="submission" date="2018-07" db="EMBL/GenBank/DDBJ databases">
        <title>Genome sequencing of oomycete isolates from Chile give support for New Zealand origin for Phytophthora kernoviae and make available the first Nothophytophthora sp. genome.</title>
        <authorList>
            <person name="Studholme D.J."/>
            <person name="Sanfuentes E."/>
            <person name="Panda P."/>
            <person name="Hill R."/>
            <person name="Sambles C."/>
            <person name="Grant M."/>
            <person name="Williams N.M."/>
            <person name="Mcdougal R.L."/>
        </authorList>
    </citation>
    <scope>NUCLEOTIDE SEQUENCE [LARGE SCALE GENOMIC DNA]</scope>
    <source>
        <strain evidence="14">Chile6</strain>
    </source>
</reference>
<comment type="caution">
    <text evidence="14">The sequence shown here is derived from an EMBL/GenBank/DDBJ whole genome shotgun (WGS) entry which is preliminary data.</text>
</comment>
<organism evidence="14 15">
    <name type="scientific">Phytophthora kernoviae</name>
    <dbReference type="NCBI Taxonomy" id="325452"/>
    <lineage>
        <taxon>Eukaryota</taxon>
        <taxon>Sar</taxon>
        <taxon>Stramenopiles</taxon>
        <taxon>Oomycota</taxon>
        <taxon>Peronosporomycetes</taxon>
        <taxon>Peronosporales</taxon>
        <taxon>Peronosporaceae</taxon>
        <taxon>Phytophthora</taxon>
    </lineage>
</organism>
<keyword evidence="12" id="KW-1133">Transmembrane helix</keyword>
<dbReference type="InterPro" id="IPR033747">
    <property type="entry name" value="PurE_ClassI"/>
</dbReference>
<dbReference type="Gene3D" id="3.30.470.20">
    <property type="entry name" value="ATP-grasp fold, B domain"/>
    <property type="match status" value="1"/>
</dbReference>
<feature type="domain" description="ATP-grasp" evidence="13">
    <location>
        <begin position="405"/>
        <end position="612"/>
    </location>
</feature>
<dbReference type="OrthoDB" id="15425at2759"/>
<dbReference type="AlphaFoldDB" id="A0A3F2RN46"/>
<feature type="transmembrane region" description="Helical" evidence="12">
    <location>
        <begin position="66"/>
        <end position="87"/>
    </location>
</feature>
<dbReference type="Pfam" id="PF22660">
    <property type="entry name" value="RS_preATP-grasp-like"/>
    <property type="match status" value="1"/>
</dbReference>
<protein>
    <recommendedName>
        <fullName evidence="4">phosphoribosylaminoimidazole carboxylase</fullName>
        <ecNumber evidence="4">4.1.1.21</ecNumber>
    </recommendedName>
    <alternativeName>
        <fullName evidence="10">AIR carboxylase</fullName>
    </alternativeName>
</protein>
<dbReference type="SMART" id="SM01001">
    <property type="entry name" value="AIRC"/>
    <property type="match status" value="1"/>
</dbReference>
<keyword evidence="8 11" id="KW-0067">ATP-binding</keyword>
<accession>A0A3F2RN46</accession>
<evidence type="ECO:0000256" key="10">
    <source>
        <dbReference type="ARBA" id="ARBA00031607"/>
    </source>
</evidence>
<keyword evidence="12" id="KW-0812">Transmembrane</keyword>
<dbReference type="Gene3D" id="3.40.50.20">
    <property type="match status" value="1"/>
</dbReference>
<evidence type="ECO:0000256" key="1">
    <source>
        <dbReference type="ARBA" id="ARBA00001244"/>
    </source>
</evidence>
<proteinExistence type="inferred from homology"/>
<dbReference type="Proteomes" id="UP000277300">
    <property type="component" value="Unassembled WGS sequence"/>
</dbReference>
<evidence type="ECO:0000256" key="5">
    <source>
        <dbReference type="ARBA" id="ARBA00022741"/>
    </source>
</evidence>
<dbReference type="InterPro" id="IPR016185">
    <property type="entry name" value="PreATP-grasp_dom_sf"/>
</dbReference>
<dbReference type="InterPro" id="IPR000031">
    <property type="entry name" value="PurE_dom"/>
</dbReference>
<dbReference type="Pfam" id="PF02222">
    <property type="entry name" value="ATP-grasp"/>
    <property type="match status" value="1"/>
</dbReference>
<dbReference type="HAMAP" id="MF_01928">
    <property type="entry name" value="PurK"/>
    <property type="match status" value="1"/>
</dbReference>
<dbReference type="EC" id="4.1.1.21" evidence="4"/>
<dbReference type="PANTHER" id="PTHR11609">
    <property type="entry name" value="PURINE BIOSYNTHESIS PROTEIN 6/7, PUR6/7"/>
    <property type="match status" value="1"/>
</dbReference>
<dbReference type="Gene3D" id="3.40.50.1970">
    <property type="match status" value="1"/>
</dbReference>
<comment type="catalytic activity">
    <reaction evidence="1">
        <text>5-amino-1-(5-phospho-D-ribosyl)imidazole-4-carboxylate + H(+) = 5-amino-1-(5-phospho-beta-D-ribosyl)imidazole + CO2</text>
        <dbReference type="Rhea" id="RHEA:10792"/>
        <dbReference type="ChEBI" id="CHEBI:15378"/>
        <dbReference type="ChEBI" id="CHEBI:16526"/>
        <dbReference type="ChEBI" id="CHEBI:77657"/>
        <dbReference type="ChEBI" id="CHEBI:137981"/>
        <dbReference type="EC" id="4.1.1.21"/>
    </reaction>
</comment>
<feature type="transmembrane region" description="Helical" evidence="12">
    <location>
        <begin position="217"/>
        <end position="236"/>
    </location>
</feature>
<keyword evidence="12" id="KW-0472">Membrane</keyword>
<dbReference type="SUPFAM" id="SSF52255">
    <property type="entry name" value="N5-CAIR mutase (phosphoribosylaminoimidazole carboxylase, PurE)"/>
    <property type="match status" value="1"/>
</dbReference>
<evidence type="ECO:0000259" key="13">
    <source>
        <dbReference type="PROSITE" id="PS50975"/>
    </source>
</evidence>
<dbReference type="FunFam" id="3.30.470.20:FF:000037">
    <property type="entry name" value="Phosphoribosylaminoimidazole carboxylase, chloroplastic"/>
    <property type="match status" value="1"/>
</dbReference>
<dbReference type="InterPro" id="IPR011054">
    <property type="entry name" value="Rudment_hybrid_motif"/>
</dbReference>
<dbReference type="GO" id="GO:0006189">
    <property type="term" value="P:'de novo' IMP biosynthetic process"/>
    <property type="evidence" value="ECO:0007669"/>
    <property type="project" value="UniProtKB-UniPathway"/>
</dbReference>
<dbReference type="HAMAP" id="MF_01929">
    <property type="entry name" value="PurE_classI"/>
    <property type="match status" value="1"/>
</dbReference>
<dbReference type="UniPathway" id="UPA00074">
    <property type="reaction ID" value="UER00130"/>
</dbReference>
<evidence type="ECO:0000256" key="7">
    <source>
        <dbReference type="ARBA" id="ARBA00022793"/>
    </source>
</evidence>
<dbReference type="NCBIfam" id="NF004679">
    <property type="entry name" value="PRK06019.1-5"/>
    <property type="match status" value="1"/>
</dbReference>
<dbReference type="PANTHER" id="PTHR11609:SF5">
    <property type="entry name" value="PHOSPHORIBOSYLAMINOIMIDAZOLE CARBOXYLASE"/>
    <property type="match status" value="1"/>
</dbReference>
<evidence type="ECO:0000256" key="6">
    <source>
        <dbReference type="ARBA" id="ARBA00022755"/>
    </source>
</evidence>
<evidence type="ECO:0000256" key="4">
    <source>
        <dbReference type="ARBA" id="ARBA00012329"/>
    </source>
</evidence>
<evidence type="ECO:0000313" key="14">
    <source>
        <dbReference type="EMBL" id="RLN60928.1"/>
    </source>
</evidence>
<dbReference type="PROSITE" id="PS50975">
    <property type="entry name" value="ATP_GRASP"/>
    <property type="match status" value="1"/>
</dbReference>
<dbReference type="Gene3D" id="3.30.1490.20">
    <property type="entry name" value="ATP-grasp fold, A domain"/>
    <property type="match status" value="1"/>
</dbReference>
<dbReference type="SUPFAM" id="SSF51246">
    <property type="entry name" value="Rudiment single hybrid motif"/>
    <property type="match status" value="1"/>
</dbReference>
<dbReference type="FunFam" id="3.40.50.1970:FF:000013">
    <property type="entry name" value="Phosphoribosylaminoimidazole carboxylase"/>
    <property type="match status" value="1"/>
</dbReference>
<evidence type="ECO:0000256" key="2">
    <source>
        <dbReference type="ARBA" id="ARBA00004747"/>
    </source>
</evidence>
<name>A0A3F2RN46_9STRA</name>
<keyword evidence="7" id="KW-0210">Decarboxylase</keyword>
<dbReference type="NCBIfam" id="TIGR01162">
    <property type="entry name" value="purE"/>
    <property type="match status" value="1"/>
</dbReference>
<dbReference type="Pfam" id="PF17769">
    <property type="entry name" value="PurK_C"/>
    <property type="match status" value="1"/>
</dbReference>
<dbReference type="EMBL" id="MBDO02000173">
    <property type="protein sequence ID" value="RLN60928.1"/>
    <property type="molecule type" value="Genomic_DNA"/>
</dbReference>
<dbReference type="GO" id="GO:0004638">
    <property type="term" value="F:phosphoribosylaminoimidazole carboxylase activity"/>
    <property type="evidence" value="ECO:0007669"/>
    <property type="project" value="UniProtKB-EC"/>
</dbReference>
<dbReference type="Pfam" id="PF00731">
    <property type="entry name" value="AIRC"/>
    <property type="match status" value="1"/>
</dbReference>
<dbReference type="InterPro" id="IPR040686">
    <property type="entry name" value="PurK_C"/>
</dbReference>
<gene>
    <name evidence="14" type="ORF">BBP00_00005729</name>
</gene>
<dbReference type="InterPro" id="IPR013815">
    <property type="entry name" value="ATP_grasp_subdomain_1"/>
</dbReference>
<dbReference type="SUPFAM" id="SSF56059">
    <property type="entry name" value="Glutathione synthetase ATP-binding domain-like"/>
    <property type="match status" value="1"/>
</dbReference>
<dbReference type="GO" id="GO:0046872">
    <property type="term" value="F:metal ion binding"/>
    <property type="evidence" value="ECO:0007669"/>
    <property type="project" value="InterPro"/>
</dbReference>
<feature type="transmembrane region" description="Helical" evidence="12">
    <location>
        <begin position="138"/>
        <end position="160"/>
    </location>
</feature>
<dbReference type="GO" id="GO:0005524">
    <property type="term" value="F:ATP binding"/>
    <property type="evidence" value="ECO:0007669"/>
    <property type="project" value="UniProtKB-UniRule"/>
</dbReference>
<evidence type="ECO:0000256" key="3">
    <source>
        <dbReference type="ARBA" id="ARBA00006114"/>
    </source>
</evidence>
<dbReference type="InterPro" id="IPR054350">
    <property type="entry name" value="PurT/PurK_preATP-grasp"/>
</dbReference>
<keyword evidence="5 11" id="KW-0547">Nucleotide-binding</keyword>